<organism evidence="3 4">
    <name type="scientific">Candidatus Caccousia avicola</name>
    <dbReference type="NCBI Taxonomy" id="2840721"/>
    <lineage>
        <taxon>Bacteria</taxon>
        <taxon>Bacillati</taxon>
        <taxon>Bacillota</taxon>
        <taxon>Clostridia</taxon>
        <taxon>Eubacteriales</taxon>
        <taxon>Oscillospiraceae</taxon>
        <taxon>Oscillospiraceae incertae sedis</taxon>
        <taxon>Candidatus Caccousia</taxon>
    </lineage>
</organism>
<feature type="compositionally biased region" description="Basic and acidic residues" evidence="1">
    <location>
        <begin position="1"/>
        <end position="27"/>
    </location>
</feature>
<dbReference type="SUPFAM" id="SSF103473">
    <property type="entry name" value="MFS general substrate transporter"/>
    <property type="match status" value="1"/>
</dbReference>
<dbReference type="InterPro" id="IPR036259">
    <property type="entry name" value="MFS_trans_sf"/>
</dbReference>
<feature type="transmembrane region" description="Helical" evidence="2">
    <location>
        <begin position="89"/>
        <end position="112"/>
    </location>
</feature>
<evidence type="ECO:0000313" key="4">
    <source>
        <dbReference type="Proteomes" id="UP000824242"/>
    </source>
</evidence>
<sequence length="450" mass="49806">MRRNKNEELEPWELPDRPLNPKEEEKPSSAGSQWVNRPANSQPAPKTAQKAYEVPPPNTRQAGRPVTKQAATREELINQFRTARRLSNLGAVGLACYALLFLALGALFALPRIREVYFWDEEKFAWLVAAVASGAALVLFVLAFGFLKRNRIGAIAAMVVAILLLFTSGFWGFGGGTACFVAPLLIFSAMGLVGVLSYHRLNAATAGIPNDVTFSAKAPRTLGGTLLFLFFILCALGSVMLLTFSISSYQKEKEAAESWPEEISVVSEAPEPDPGDTVAPEWGVEEAEEPLPEESEPEEKPLEWSLASIPDTGLAIPMPADMDFYEGDYYKELSSSTGITYAYSVEWYTDDPLRADDKDTQLQTVQSLLEGYGSWEDERIVVPVTTGETPDGIVYAQISVECDYGYVYTVRSFFYEDTVGRVSYTQFEPAEWSQEYETAVTNCFNQLCVE</sequence>
<keyword evidence="2" id="KW-0812">Transmembrane</keyword>
<feature type="region of interest" description="Disordered" evidence="1">
    <location>
        <begin position="1"/>
        <end position="68"/>
    </location>
</feature>
<feature type="transmembrane region" description="Helical" evidence="2">
    <location>
        <begin position="154"/>
        <end position="174"/>
    </location>
</feature>
<comment type="caution">
    <text evidence="3">The sequence shown here is derived from an EMBL/GenBank/DDBJ whole genome shotgun (WGS) entry which is preliminary data.</text>
</comment>
<gene>
    <name evidence="3" type="ORF">IAB89_06000</name>
</gene>
<proteinExistence type="predicted"/>
<evidence type="ECO:0000256" key="1">
    <source>
        <dbReference type="SAM" id="MobiDB-lite"/>
    </source>
</evidence>
<dbReference type="AlphaFoldDB" id="A0A9D1AN69"/>
<feature type="transmembrane region" description="Helical" evidence="2">
    <location>
        <begin position="180"/>
        <end position="201"/>
    </location>
</feature>
<dbReference type="Proteomes" id="UP000824242">
    <property type="component" value="Unassembled WGS sequence"/>
</dbReference>
<feature type="region of interest" description="Disordered" evidence="1">
    <location>
        <begin position="263"/>
        <end position="301"/>
    </location>
</feature>
<evidence type="ECO:0000313" key="3">
    <source>
        <dbReference type="EMBL" id="HIR47197.1"/>
    </source>
</evidence>
<keyword evidence="2" id="KW-0472">Membrane</keyword>
<feature type="compositionally biased region" description="Acidic residues" evidence="1">
    <location>
        <begin position="283"/>
        <end position="297"/>
    </location>
</feature>
<keyword evidence="2" id="KW-1133">Transmembrane helix</keyword>
<feature type="compositionally biased region" description="Polar residues" evidence="1">
    <location>
        <begin position="29"/>
        <end position="44"/>
    </location>
</feature>
<reference evidence="3" key="2">
    <citation type="journal article" date="2021" name="PeerJ">
        <title>Extensive microbial diversity within the chicken gut microbiome revealed by metagenomics and culture.</title>
        <authorList>
            <person name="Gilroy R."/>
            <person name="Ravi A."/>
            <person name="Getino M."/>
            <person name="Pursley I."/>
            <person name="Horton D.L."/>
            <person name="Alikhan N.F."/>
            <person name="Baker D."/>
            <person name="Gharbi K."/>
            <person name="Hall N."/>
            <person name="Watson M."/>
            <person name="Adriaenssens E.M."/>
            <person name="Foster-Nyarko E."/>
            <person name="Jarju S."/>
            <person name="Secka A."/>
            <person name="Antonio M."/>
            <person name="Oren A."/>
            <person name="Chaudhuri R.R."/>
            <person name="La Ragione R."/>
            <person name="Hildebrand F."/>
            <person name="Pallen M.J."/>
        </authorList>
    </citation>
    <scope>NUCLEOTIDE SEQUENCE</scope>
    <source>
        <strain evidence="3">ChiSxjej1B13-7958</strain>
    </source>
</reference>
<name>A0A9D1AN69_9FIRM</name>
<accession>A0A9D1AN69</accession>
<dbReference type="EMBL" id="DVGZ01000059">
    <property type="protein sequence ID" value="HIR47197.1"/>
    <property type="molecule type" value="Genomic_DNA"/>
</dbReference>
<reference evidence="3" key="1">
    <citation type="submission" date="2020-10" db="EMBL/GenBank/DDBJ databases">
        <authorList>
            <person name="Gilroy R."/>
        </authorList>
    </citation>
    <scope>NUCLEOTIDE SEQUENCE</scope>
    <source>
        <strain evidence="3">ChiSxjej1B13-7958</strain>
    </source>
</reference>
<evidence type="ECO:0000256" key="2">
    <source>
        <dbReference type="SAM" id="Phobius"/>
    </source>
</evidence>
<feature type="transmembrane region" description="Helical" evidence="2">
    <location>
        <begin position="124"/>
        <end position="147"/>
    </location>
</feature>
<feature type="transmembrane region" description="Helical" evidence="2">
    <location>
        <begin position="222"/>
        <end position="244"/>
    </location>
</feature>
<protein>
    <submittedName>
        <fullName evidence="3">Uncharacterized protein</fullName>
    </submittedName>
</protein>